<keyword evidence="4" id="KW-1185">Reference proteome</keyword>
<dbReference type="EMBL" id="HG793268">
    <property type="protein sequence ID" value="CRL31363.1"/>
    <property type="molecule type" value="Genomic_DNA"/>
</dbReference>
<name>A0A0G4PYZ6_PENC3</name>
<evidence type="ECO:0000259" key="2">
    <source>
        <dbReference type="Pfam" id="PF07727"/>
    </source>
</evidence>
<dbReference type="GO" id="GO:0003964">
    <property type="term" value="F:RNA-directed DNA polymerase activity"/>
    <property type="evidence" value="ECO:0007669"/>
    <property type="project" value="UniProtKB-KW"/>
</dbReference>
<feature type="region of interest" description="Disordered" evidence="1">
    <location>
        <begin position="1"/>
        <end position="41"/>
    </location>
</feature>
<gene>
    <name evidence="3" type="ORF">PCAMFM013_S138g000002</name>
</gene>
<reference evidence="3 4" key="1">
    <citation type="journal article" date="2014" name="Nat. Commun.">
        <title>Multiple recent horizontal transfers of a large genomic region in cheese making fungi.</title>
        <authorList>
            <person name="Cheeseman K."/>
            <person name="Ropars J."/>
            <person name="Renault P."/>
            <person name="Dupont J."/>
            <person name="Gouzy J."/>
            <person name="Branca A."/>
            <person name="Abraham A.L."/>
            <person name="Ceppi M."/>
            <person name="Conseiller E."/>
            <person name="Debuchy R."/>
            <person name="Malagnac F."/>
            <person name="Goarin A."/>
            <person name="Silar P."/>
            <person name="Lacoste S."/>
            <person name="Sallet E."/>
            <person name="Bensimon A."/>
            <person name="Giraud T."/>
            <person name="Brygoo Y."/>
        </authorList>
    </citation>
    <scope>NUCLEOTIDE SEQUENCE [LARGE SCALE GENOMIC DNA]</scope>
    <source>
        <strain evidence="4">FM 013</strain>
    </source>
</reference>
<evidence type="ECO:0000313" key="3">
    <source>
        <dbReference type="EMBL" id="CRL31363.1"/>
    </source>
</evidence>
<keyword evidence="3" id="KW-0695">RNA-directed DNA polymerase</keyword>
<sequence>MSGAIGNDLPDNTPLSPVFLPVEPPSSSALPTPPASPPDLAEQLKTPSLYSIYGRRRRPSQRLLESLGKVYTAGALNIASARTVDPSTFHEAKEYASLLEHGIWEKVLRTDVPVGDHVIGCKWVFKTKANGTCKARLVIKGYRQKHSIDYYETFAAVLRIDSVRCIIASAVLRGWKLHQFDAVTAFLHGDVDSSIYIELPEGFEELGYVCRLRRSLYRLKQAPRIWYQCVHRVLNRRPDEEPLDEEIKAQFATAIGLLMYLMVGIRPDIAFMLVVTDGAYSTSGYWLRTFLAETQLYRSPVTNIIADN</sequence>
<keyword evidence="3" id="KW-0808">Transferase</keyword>
<dbReference type="InterPro" id="IPR013103">
    <property type="entry name" value="RVT_2"/>
</dbReference>
<keyword evidence="3" id="KW-0548">Nucleotidyltransferase</keyword>
<protein>
    <submittedName>
        <fullName evidence="3">Reverse transcriptase, RNA-dependent DNA polymerase</fullName>
    </submittedName>
</protein>
<dbReference type="Pfam" id="PF07727">
    <property type="entry name" value="RVT_2"/>
    <property type="match status" value="1"/>
</dbReference>
<dbReference type="STRING" id="1429867.A0A0G4PYZ6"/>
<dbReference type="AlphaFoldDB" id="A0A0G4PYZ6"/>
<dbReference type="Proteomes" id="UP000053732">
    <property type="component" value="Unassembled WGS sequence"/>
</dbReference>
<evidence type="ECO:0000256" key="1">
    <source>
        <dbReference type="SAM" id="MobiDB-lite"/>
    </source>
</evidence>
<accession>A0A0G4PYZ6</accession>
<organism evidence="3 4">
    <name type="scientific">Penicillium camemberti (strain FM 013)</name>
    <dbReference type="NCBI Taxonomy" id="1429867"/>
    <lineage>
        <taxon>Eukaryota</taxon>
        <taxon>Fungi</taxon>
        <taxon>Dikarya</taxon>
        <taxon>Ascomycota</taxon>
        <taxon>Pezizomycotina</taxon>
        <taxon>Eurotiomycetes</taxon>
        <taxon>Eurotiomycetidae</taxon>
        <taxon>Eurotiales</taxon>
        <taxon>Aspergillaceae</taxon>
        <taxon>Penicillium</taxon>
    </lineage>
</organism>
<evidence type="ECO:0000313" key="4">
    <source>
        <dbReference type="Proteomes" id="UP000053732"/>
    </source>
</evidence>
<proteinExistence type="predicted"/>
<feature type="domain" description="Reverse transcriptase Ty1/copia-type" evidence="2">
    <location>
        <begin position="111"/>
        <end position="237"/>
    </location>
</feature>